<dbReference type="SMART" id="SM00981">
    <property type="entry name" value="THUMP"/>
    <property type="match status" value="1"/>
</dbReference>
<dbReference type="GO" id="GO:0070043">
    <property type="term" value="F:rRNA (guanine-N7-)-methyltransferase activity"/>
    <property type="evidence" value="ECO:0007669"/>
    <property type="project" value="TreeGrafter"/>
</dbReference>
<dbReference type="GO" id="GO:0052913">
    <property type="term" value="F:16S rRNA (guanine(966)-N(2))-methyltransferase activity"/>
    <property type="evidence" value="ECO:0007669"/>
    <property type="project" value="UniProtKB-EC"/>
</dbReference>
<dbReference type="EC" id="2.1.1.171" evidence="5"/>
<dbReference type="SUPFAM" id="SSF53335">
    <property type="entry name" value="S-adenosyl-L-methionine-dependent methyltransferases"/>
    <property type="match status" value="1"/>
</dbReference>
<dbReference type="InterPro" id="IPR029063">
    <property type="entry name" value="SAM-dependent_MTases_sf"/>
</dbReference>
<keyword evidence="3" id="KW-0694">RNA-binding</keyword>
<accession>F8E7R6</accession>
<dbReference type="PANTHER" id="PTHR47313">
    <property type="entry name" value="RIBOSOMAL RNA LARGE SUBUNIT METHYLTRANSFERASE K/L"/>
    <property type="match status" value="1"/>
</dbReference>
<dbReference type="EMBL" id="CP002858">
    <property type="protein sequence ID" value="AEI13911.1"/>
    <property type="molecule type" value="Genomic_DNA"/>
</dbReference>
<evidence type="ECO:0000256" key="3">
    <source>
        <dbReference type="PROSITE-ProRule" id="PRU00529"/>
    </source>
</evidence>
<evidence type="ECO:0000256" key="2">
    <source>
        <dbReference type="ARBA" id="ARBA00022679"/>
    </source>
</evidence>
<keyword evidence="1 5" id="KW-0489">Methyltransferase</keyword>
<dbReference type="InterPro" id="IPR002052">
    <property type="entry name" value="DNA_methylase_N6_adenine_CS"/>
</dbReference>
<dbReference type="AlphaFoldDB" id="F8E7R6"/>
<dbReference type="Pfam" id="PF01170">
    <property type="entry name" value="UPF0020"/>
    <property type="match status" value="1"/>
</dbReference>
<dbReference type="Pfam" id="PF22020">
    <property type="entry name" value="RlmL_1st"/>
    <property type="match status" value="1"/>
</dbReference>
<name>F8E7R6_FLESM</name>
<reference evidence="6" key="2">
    <citation type="submission" date="2011-06" db="EMBL/GenBank/DDBJ databases">
        <title>The complete genome of Flexistipes sinusarabici DSM 4947.</title>
        <authorList>
            <person name="Lucas S."/>
            <person name="Han J."/>
            <person name="Lapidus A."/>
            <person name="Bruce D."/>
            <person name="Goodwin L."/>
            <person name="Pitluck S."/>
            <person name="Peters L."/>
            <person name="Kyrpides N."/>
            <person name="Mavromatis K."/>
            <person name="Ivanova N."/>
            <person name="Mikhailova N."/>
            <person name="Chertkov O."/>
            <person name="Detter J.C."/>
            <person name="Tapia R."/>
            <person name="Han C."/>
            <person name="Land M."/>
            <person name="Hauser L."/>
            <person name="Markowitz V."/>
            <person name="Cheng J.-F."/>
            <person name="Hugenholtz P."/>
            <person name="Woyke T."/>
            <person name="Wu D."/>
            <person name="Spring S."/>
            <person name="Schroeder M."/>
            <person name="Brambilla E."/>
            <person name="Klenk H.-P."/>
            <person name="Eisen J.A."/>
        </authorList>
    </citation>
    <scope>NUCLEOTIDE SEQUENCE [LARGE SCALE GENOMIC DNA]</scope>
    <source>
        <strain evidence="6">DSM 4947 / MAS 10</strain>
    </source>
</reference>
<dbReference type="KEGG" id="fsi:Flexsi_0219"/>
<dbReference type="Gene3D" id="3.30.2130.30">
    <property type="match status" value="1"/>
</dbReference>
<dbReference type="PROSITE" id="PS00092">
    <property type="entry name" value="N6_MTASE"/>
    <property type="match status" value="1"/>
</dbReference>
<dbReference type="PANTHER" id="PTHR47313:SF1">
    <property type="entry name" value="RIBOSOMAL RNA LARGE SUBUNIT METHYLTRANSFERASE K_L"/>
    <property type="match status" value="1"/>
</dbReference>
<organism evidence="5 6">
    <name type="scientific">Flexistipes sinusarabici (strain ATCC 49648 / DSM 4947 / MAS 10)</name>
    <dbReference type="NCBI Taxonomy" id="717231"/>
    <lineage>
        <taxon>Bacteria</taxon>
        <taxon>Pseudomonadati</taxon>
        <taxon>Deferribacterota</taxon>
        <taxon>Deferribacteres</taxon>
        <taxon>Deferribacterales</taxon>
        <taxon>Flexistipitaceae</taxon>
        <taxon>Flexistipes</taxon>
    </lineage>
</organism>
<dbReference type="HOGENOM" id="CLU_032119_3_0_0"/>
<dbReference type="Proteomes" id="UP000006621">
    <property type="component" value="Chromosome"/>
</dbReference>
<dbReference type="InterPro" id="IPR000241">
    <property type="entry name" value="RlmKL-like_Mtase"/>
</dbReference>
<dbReference type="Pfam" id="PF02926">
    <property type="entry name" value="THUMP"/>
    <property type="match status" value="1"/>
</dbReference>
<evidence type="ECO:0000256" key="1">
    <source>
        <dbReference type="ARBA" id="ARBA00022603"/>
    </source>
</evidence>
<dbReference type="GO" id="GO:0003723">
    <property type="term" value="F:RNA binding"/>
    <property type="evidence" value="ECO:0007669"/>
    <property type="project" value="UniProtKB-UniRule"/>
</dbReference>
<gene>
    <name evidence="5" type="ordered locus">Flexsi_0219</name>
</gene>
<keyword evidence="6" id="KW-1185">Reference proteome</keyword>
<reference evidence="5 6" key="1">
    <citation type="journal article" date="2011" name="Stand. Genomic Sci.">
        <title>Genome sequence of the moderately thermophilic halophile Flexistipes sinusarabici strain (MAS10).</title>
        <authorList>
            <person name="Lapidus A."/>
            <person name="Chertkov O."/>
            <person name="Nolan M."/>
            <person name="Lucas S."/>
            <person name="Hammon N."/>
            <person name="Deshpande S."/>
            <person name="Cheng J.F."/>
            <person name="Tapia R."/>
            <person name="Han C."/>
            <person name="Goodwin L."/>
            <person name="Pitluck S."/>
            <person name="Liolios K."/>
            <person name="Pagani I."/>
            <person name="Ivanova N."/>
            <person name="Huntemann M."/>
            <person name="Mavromatis K."/>
            <person name="Mikhailova N."/>
            <person name="Pati A."/>
            <person name="Chen A."/>
            <person name="Palaniappan K."/>
            <person name="Land M."/>
            <person name="Hauser L."/>
            <person name="Brambilla E.M."/>
            <person name="Rohde M."/>
            <person name="Abt B."/>
            <person name="Spring S."/>
            <person name="Goker M."/>
            <person name="Bristow J."/>
            <person name="Eisen J.A."/>
            <person name="Markowitz V."/>
            <person name="Hugenholtz P."/>
            <person name="Kyrpides N.C."/>
            <person name="Klenk H.P."/>
            <person name="Woyke T."/>
        </authorList>
    </citation>
    <scope>NUCLEOTIDE SEQUENCE [LARGE SCALE GENOMIC DNA]</scope>
    <source>
        <strain evidence="6">DSM 4947 / MAS 10</strain>
    </source>
</reference>
<dbReference type="InterPro" id="IPR054170">
    <property type="entry name" value="RlmL_1st"/>
</dbReference>
<dbReference type="STRING" id="717231.Flexsi_0219"/>
<sequence length="378" mass="43070">MYQYQKTNRYFAQTAEGLEEFFAAEAEKLGAKDIEKSFKGVFFTCSPETLYKINYYTRIATRIVAPLISFDCHSTRYLYNTVSKIDFSDFMDLHDTFAVFANVAGSIINHSQYAGLCVKDAIVDQFRKKYGERPDVNPKTPDVWFHILINNNKAVLSLETSGGSLHRRGYRKNAVEAPMMENVAAALIDISGWDGEKPLIDPMCGSGTILAEALIKHCNIPAGYLRKHFGFMHMPDFDNNVWQKIKKNASENIKPLDKNLINGYDIDVTAVKFTRQNLSTLPNGENIEIQNSDFRDLKLQNKTIVTNPPYGKRIGKNLRMEDFVKQMGDFLKQNCKGSTAYIYFGRRELIKSVGLRTTRKIPLRNANLDGRVAVYEIY</sequence>
<keyword evidence="2 5" id="KW-0808">Transferase</keyword>
<dbReference type="CDD" id="cd11715">
    <property type="entry name" value="THUMP_AdoMetMT"/>
    <property type="match status" value="1"/>
</dbReference>
<dbReference type="RefSeq" id="WP_013885423.1">
    <property type="nucleotide sequence ID" value="NC_015672.1"/>
</dbReference>
<dbReference type="PROSITE" id="PS51165">
    <property type="entry name" value="THUMP"/>
    <property type="match status" value="1"/>
</dbReference>
<dbReference type="eggNOG" id="COG0116">
    <property type="taxonomic scope" value="Bacteria"/>
</dbReference>
<evidence type="ECO:0000313" key="5">
    <source>
        <dbReference type="EMBL" id="AEI13911.1"/>
    </source>
</evidence>
<dbReference type="OrthoDB" id="9809404at2"/>
<dbReference type="InterPro" id="IPR004114">
    <property type="entry name" value="THUMP_dom"/>
</dbReference>
<protein>
    <submittedName>
        <fullName evidence="5">rRNA (Guanine-N(2)-)-methyltransferase</fullName>
        <ecNumber evidence="5">2.1.1.171</ecNumber>
    </submittedName>
</protein>
<evidence type="ECO:0000259" key="4">
    <source>
        <dbReference type="PROSITE" id="PS51165"/>
    </source>
</evidence>
<dbReference type="Gene3D" id="3.40.50.150">
    <property type="entry name" value="Vaccinia Virus protein VP39"/>
    <property type="match status" value="1"/>
</dbReference>
<proteinExistence type="predicted"/>
<feature type="domain" description="THUMP" evidence="4">
    <location>
        <begin position="49"/>
        <end position="160"/>
    </location>
</feature>
<evidence type="ECO:0000313" key="6">
    <source>
        <dbReference type="Proteomes" id="UP000006621"/>
    </source>
</evidence>